<evidence type="ECO:0000313" key="1">
    <source>
        <dbReference type="EMBL" id="GEJ56393.1"/>
    </source>
</evidence>
<dbReference type="Proteomes" id="UP000503640">
    <property type="component" value="Unassembled WGS sequence"/>
</dbReference>
<comment type="caution">
    <text evidence="1">The sequence shown here is derived from an EMBL/GenBank/DDBJ whole genome shotgun (WGS) entry which is preliminary data.</text>
</comment>
<sequence>MVGSIVEAWEYDPCCELSDVMQLAAARVAEPTFAGALLSTRGDALTVQVLVGSPTADPRSLFYVGGHGAFALARLEAWPPLPGGSGKRFLVTLVAYPPARAEVPASR</sequence>
<dbReference type="RefSeq" id="WP_176063828.1">
    <property type="nucleotide sequence ID" value="NZ_BJTG01000002.1"/>
</dbReference>
<evidence type="ECO:0000313" key="2">
    <source>
        <dbReference type="Proteomes" id="UP000503640"/>
    </source>
</evidence>
<proteinExistence type="predicted"/>
<reference evidence="2" key="1">
    <citation type="journal article" date="2020" name="Appl. Environ. Microbiol.">
        <title>Diazotrophic Anaeromyxobacter Isolates from Soils.</title>
        <authorList>
            <person name="Masuda Y."/>
            <person name="Yamanaka H."/>
            <person name="Xu Z.X."/>
            <person name="Shiratori Y."/>
            <person name="Aono T."/>
            <person name="Amachi S."/>
            <person name="Senoo K."/>
            <person name="Itoh H."/>
        </authorList>
    </citation>
    <scope>NUCLEOTIDE SEQUENCE [LARGE SCALE GENOMIC DNA]</scope>
    <source>
        <strain evidence="2">R267</strain>
    </source>
</reference>
<protein>
    <submittedName>
        <fullName evidence="1">Uncharacterized protein</fullName>
    </submittedName>
</protein>
<gene>
    <name evidence="1" type="ORF">AMYX_11340</name>
</gene>
<dbReference type="AlphaFoldDB" id="A0A7I9VJ56"/>
<accession>A0A7I9VJ56</accession>
<organism evidence="1 2">
    <name type="scientific">Anaeromyxobacter diazotrophicus</name>
    <dbReference type="NCBI Taxonomy" id="2590199"/>
    <lineage>
        <taxon>Bacteria</taxon>
        <taxon>Pseudomonadati</taxon>
        <taxon>Myxococcota</taxon>
        <taxon>Myxococcia</taxon>
        <taxon>Myxococcales</taxon>
        <taxon>Cystobacterineae</taxon>
        <taxon>Anaeromyxobacteraceae</taxon>
        <taxon>Anaeromyxobacter</taxon>
    </lineage>
</organism>
<dbReference type="EMBL" id="BJTG01000002">
    <property type="protein sequence ID" value="GEJ56393.1"/>
    <property type="molecule type" value="Genomic_DNA"/>
</dbReference>
<keyword evidence="2" id="KW-1185">Reference proteome</keyword>
<name>A0A7I9VJ56_9BACT</name>